<dbReference type="SUPFAM" id="SSF52540">
    <property type="entry name" value="P-loop containing nucleoside triphosphate hydrolases"/>
    <property type="match status" value="1"/>
</dbReference>
<dbReference type="InterPro" id="IPR045725">
    <property type="entry name" value="DUF6079_N"/>
</dbReference>
<name>A0A1C7EE62_9BACL</name>
<evidence type="ECO:0000259" key="5">
    <source>
        <dbReference type="Pfam" id="PF26385"/>
    </source>
</evidence>
<feature type="domain" description="DUF6079" evidence="4">
    <location>
        <begin position="483"/>
        <end position="681"/>
    </location>
</feature>
<keyword evidence="1" id="KW-0175">Coiled coil</keyword>
<evidence type="ECO:0000259" key="2">
    <source>
        <dbReference type="Pfam" id="PF19557"/>
    </source>
</evidence>
<evidence type="ECO:0000259" key="4">
    <source>
        <dbReference type="Pfam" id="PF26384"/>
    </source>
</evidence>
<feature type="domain" description="DUF6079" evidence="6">
    <location>
        <begin position="840"/>
        <end position="1027"/>
    </location>
</feature>
<dbReference type="EMBL" id="CP016543">
    <property type="protein sequence ID" value="ANU22005.1"/>
    <property type="molecule type" value="Genomic_DNA"/>
</dbReference>
<organism evidence="8 9">
    <name type="scientific">Planococcus donghaensis</name>
    <dbReference type="NCBI Taxonomy" id="414778"/>
    <lineage>
        <taxon>Bacteria</taxon>
        <taxon>Bacillati</taxon>
        <taxon>Bacillota</taxon>
        <taxon>Bacilli</taxon>
        <taxon>Bacillales</taxon>
        <taxon>Caryophanaceae</taxon>
        <taxon>Planococcus</taxon>
    </lineage>
</organism>
<evidence type="ECO:0000313" key="9">
    <source>
        <dbReference type="Proteomes" id="UP000092495"/>
    </source>
</evidence>
<sequence>MQYKDLLQFEPIESVIQLKDANDKDRAFQLLDTYVISERMAEQLNDMIINQLQFDRSIDNKGLLIVGNYGTGKSHLMSVISTIAEREGASAHISNPSVAEKSKDIEGKFKVIRLEIGSVGTSLRDILVSNIEDGLAEMDVNFTFPSFDQITNNKDALEEMMGLFNEKYPKHGLLIVVDELLDYLRGRKEQEITLDLGFLRELGEICSKTRLRFIAGIQEMLFDNPSFNFVAEPLRRVKERFEQVRIVREDIAHVVSERLLKKNEEQKALIREHLSKFTTLYGRLNEDMEAYVNLFPIHPAYLSAFEKVNGIEKRVALKTISIEMNGILEKELPEEEPGLISYDSYWKFIEEDPSYKSNPDVKEVMDKAKILKDRVQNALEKRTYKPMSLRIINALSLYRLSTSDIYDKVGLTAEELRDELLLTPPGGMDLLKDLDDASDFLKTNVDAAVREIQKTVSYQYLSANESNGQYYLDLKKDIDIDSLIQQKAEKIEDDKLDRFYYDILKQAITLDDNTYVSGYKIWRHNLPWDARRITRQGYLFFGAPNERSTAQPERDFYIYMLRPFLKTPFKDEQKPDELFFELNQKDEHFTQLLRLYAAANDLKAESASATRNLYTRKIESYFKEINKWLNDNFVHSFEITYKGKKGSVLEFGMFLPANVTIQEIINIISEGILTDWFAQKYEDYPSFRKIQGSYLSKNNLETYVRDALYYFNGKETKQGEAILDGLVLLDPAGKVSIKQSGYAAWVVDLLEQKGHGQVVNHNELIETVFIRGVEDLQYTKQFHLEPELLVVLFGAMIYTGTVEVTVEGKTYNASNLQEYIQLPLPKLAQFSHIKKPTGLPIAELNAVADLFDERIPNYEDEMLKRTITTIAGKANNAILDALNTIQIVKKGFPTWDGPLLKPAEIQENVTLLEEYKDFCEGLKRYDTPAKMRNLKYDLEIIEKQKKAINKLASFAKLEHQIKEIQQRVSYLQIAQPNVGSQSEWSSRVDDALDELQDALKEHQDTTKELNTLDILKKEYVQLYIEAHDQSRLNASENMVKNALLNDSQTMALKELSAHISILPKEELFSWERTLTQLKTCYHVTKEKLEHSPVCSECKFRPTEIATNEKATLKKMQDELPEMLTNWTETLLTNFNDPSVKENISLLKPEQQQLVETLIANREFSLPLDIRLIQAINDLLKGIHKVELSISDIEEMMANGHPLAVDELRKRFEELIAKTVGNTPTNQVRIMLKK</sequence>
<dbReference type="InterPro" id="IPR027417">
    <property type="entry name" value="P-loop_NTPase"/>
</dbReference>
<dbReference type="Proteomes" id="UP000092495">
    <property type="component" value="Chromosome"/>
</dbReference>
<dbReference type="InterPro" id="IPR058571">
    <property type="entry name" value="DUF6079_3rd"/>
</dbReference>
<dbReference type="InterPro" id="IPR058574">
    <property type="entry name" value="DUF6079_6th"/>
</dbReference>
<dbReference type="Pfam" id="PF19557">
    <property type="entry name" value="DUF6079_1st"/>
    <property type="match status" value="1"/>
</dbReference>
<dbReference type="InterPro" id="IPR058573">
    <property type="entry name" value="DUF6079_5th"/>
</dbReference>
<proteinExistence type="predicted"/>
<feature type="domain" description="DUF6079" evidence="2">
    <location>
        <begin position="19"/>
        <end position="248"/>
    </location>
</feature>
<dbReference type="Pfam" id="PF26384">
    <property type="entry name" value="DUF6079_3rd"/>
    <property type="match status" value="1"/>
</dbReference>
<dbReference type="Pfam" id="PF26385">
    <property type="entry name" value="DUF6079_4th"/>
    <property type="match status" value="1"/>
</dbReference>
<accession>A0A1C7EE62</accession>
<evidence type="ECO:0000259" key="3">
    <source>
        <dbReference type="Pfam" id="PF26383"/>
    </source>
</evidence>
<feature type="domain" description="DUF6079" evidence="7">
    <location>
        <begin position="1036"/>
        <end position="1125"/>
    </location>
</feature>
<evidence type="ECO:0000259" key="7">
    <source>
        <dbReference type="Pfam" id="PF26388"/>
    </source>
</evidence>
<feature type="domain" description="DUF6079" evidence="5">
    <location>
        <begin position="701"/>
        <end position="835"/>
    </location>
</feature>
<dbReference type="Pfam" id="PF26383">
    <property type="entry name" value="DUF6079_2nd"/>
    <property type="match status" value="1"/>
</dbReference>
<dbReference type="RefSeq" id="WP_065525137.1">
    <property type="nucleotide sequence ID" value="NZ_CP016543.2"/>
</dbReference>
<dbReference type="Gene3D" id="3.40.50.300">
    <property type="entry name" value="P-loop containing nucleotide triphosphate hydrolases"/>
    <property type="match status" value="1"/>
</dbReference>
<feature type="coiled-coil region" evidence="1">
    <location>
        <begin position="985"/>
        <end position="1012"/>
    </location>
</feature>
<dbReference type="KEGG" id="pdg:BCM40_01030"/>
<evidence type="ECO:0000256" key="1">
    <source>
        <dbReference type="SAM" id="Coils"/>
    </source>
</evidence>
<dbReference type="Pfam" id="PF26387">
    <property type="entry name" value="DUF6079_5th"/>
    <property type="match status" value="1"/>
</dbReference>
<dbReference type="AlphaFoldDB" id="A0A1C7EE62"/>
<dbReference type="InterPro" id="IPR058572">
    <property type="entry name" value="DUF6079_4th"/>
</dbReference>
<dbReference type="Pfam" id="PF26388">
    <property type="entry name" value="DUF6079_6th"/>
    <property type="match status" value="1"/>
</dbReference>
<feature type="domain" description="DUF6079" evidence="3">
    <location>
        <begin position="263"/>
        <end position="478"/>
    </location>
</feature>
<keyword evidence="9" id="KW-1185">Reference proteome</keyword>
<reference evidence="8" key="1">
    <citation type="submission" date="2016-10" db="EMBL/GenBank/DDBJ databases">
        <authorList>
            <person name="See-Too W.S."/>
        </authorList>
    </citation>
    <scope>NUCLEOTIDE SEQUENCE</scope>
    <source>
        <strain evidence="8">DSM 22276</strain>
    </source>
</reference>
<dbReference type="InterPro" id="IPR058569">
    <property type="entry name" value="DUF6079_2nd"/>
</dbReference>
<evidence type="ECO:0000259" key="6">
    <source>
        <dbReference type="Pfam" id="PF26387"/>
    </source>
</evidence>
<dbReference type="STRING" id="414778.BCM40_01030"/>
<gene>
    <name evidence="8" type="ORF">BCM40_01030</name>
</gene>
<protein>
    <submittedName>
        <fullName evidence="8">ATPase</fullName>
    </submittedName>
</protein>
<dbReference type="OrthoDB" id="8780745at2"/>
<evidence type="ECO:0000313" key="8">
    <source>
        <dbReference type="EMBL" id="ANU22005.1"/>
    </source>
</evidence>